<keyword evidence="3" id="KW-0677">Repeat</keyword>
<evidence type="ECO:0000256" key="2">
    <source>
        <dbReference type="ARBA" id="ARBA00022723"/>
    </source>
</evidence>
<keyword evidence="4 7" id="KW-0863">Zinc-finger</keyword>
<dbReference type="EMBL" id="JAGMUU010000005">
    <property type="protein sequence ID" value="KAH7152154.1"/>
    <property type="molecule type" value="Genomic_DNA"/>
</dbReference>
<dbReference type="PROSITE" id="PS00028">
    <property type="entry name" value="ZINC_FINGER_C2H2_1"/>
    <property type="match status" value="2"/>
</dbReference>
<dbReference type="SMART" id="SM00355">
    <property type="entry name" value="ZnF_C2H2"/>
    <property type="match status" value="3"/>
</dbReference>
<evidence type="ECO:0000256" key="3">
    <source>
        <dbReference type="ARBA" id="ARBA00022737"/>
    </source>
</evidence>
<dbReference type="GO" id="GO:0000981">
    <property type="term" value="F:DNA-binding transcription factor activity, RNA polymerase II-specific"/>
    <property type="evidence" value="ECO:0007669"/>
    <property type="project" value="TreeGrafter"/>
</dbReference>
<dbReference type="OrthoDB" id="654211at2759"/>
<evidence type="ECO:0000313" key="10">
    <source>
        <dbReference type="EMBL" id="KAH7152154.1"/>
    </source>
</evidence>
<keyword evidence="6" id="KW-0539">Nucleus</keyword>
<dbReference type="PANTHER" id="PTHR24394:SF44">
    <property type="entry name" value="ZINC FINGER PROTEIN 271-LIKE"/>
    <property type="match status" value="1"/>
</dbReference>
<evidence type="ECO:0000313" key="11">
    <source>
        <dbReference type="Proteomes" id="UP000717696"/>
    </source>
</evidence>
<keyword evidence="11" id="KW-1185">Reference proteome</keyword>
<dbReference type="PROSITE" id="PS50157">
    <property type="entry name" value="ZINC_FINGER_C2H2_2"/>
    <property type="match status" value="2"/>
</dbReference>
<comment type="subcellular location">
    <subcellularLocation>
        <location evidence="1">Nucleus</location>
    </subcellularLocation>
</comment>
<evidence type="ECO:0000256" key="4">
    <source>
        <dbReference type="ARBA" id="ARBA00022771"/>
    </source>
</evidence>
<evidence type="ECO:0000259" key="9">
    <source>
        <dbReference type="PROSITE" id="PS50157"/>
    </source>
</evidence>
<accession>A0A9P9F2W8</accession>
<dbReference type="InterPro" id="IPR013087">
    <property type="entry name" value="Znf_C2H2_type"/>
</dbReference>
<dbReference type="InterPro" id="IPR036236">
    <property type="entry name" value="Znf_C2H2_sf"/>
</dbReference>
<feature type="compositionally biased region" description="Polar residues" evidence="8">
    <location>
        <begin position="1"/>
        <end position="18"/>
    </location>
</feature>
<evidence type="ECO:0000256" key="8">
    <source>
        <dbReference type="SAM" id="MobiDB-lite"/>
    </source>
</evidence>
<evidence type="ECO:0000256" key="5">
    <source>
        <dbReference type="ARBA" id="ARBA00022833"/>
    </source>
</evidence>
<keyword evidence="2" id="KW-0479">Metal-binding</keyword>
<sequence>MSNHLDNSHSPSTSSAANTDKDPLLQSFGALASSTDSPTSSSGRNAGKELEFEERPFPCPRHDEFVVDGLFYCDRPQCQEDGFVTASDRKKHIRTHEKPVICPKCTRTMAAQRDMRKHMETHGKQKQIPCKICKKMFTREYNLNRHEKAQHSGRSEPVP</sequence>
<dbReference type="GO" id="GO:0005634">
    <property type="term" value="C:nucleus"/>
    <property type="evidence" value="ECO:0007669"/>
    <property type="project" value="UniProtKB-SubCell"/>
</dbReference>
<protein>
    <recommendedName>
        <fullName evidence="9">C2H2-type domain-containing protein</fullName>
    </recommendedName>
</protein>
<evidence type="ECO:0000256" key="6">
    <source>
        <dbReference type="ARBA" id="ARBA00023242"/>
    </source>
</evidence>
<dbReference type="Gene3D" id="3.30.160.60">
    <property type="entry name" value="Classic Zinc Finger"/>
    <property type="match status" value="2"/>
</dbReference>
<keyword evidence="5" id="KW-0862">Zinc</keyword>
<dbReference type="SUPFAM" id="SSF57667">
    <property type="entry name" value="beta-beta-alpha zinc fingers"/>
    <property type="match status" value="1"/>
</dbReference>
<evidence type="ECO:0000256" key="7">
    <source>
        <dbReference type="PROSITE-ProRule" id="PRU00042"/>
    </source>
</evidence>
<evidence type="ECO:0000256" key="1">
    <source>
        <dbReference type="ARBA" id="ARBA00004123"/>
    </source>
</evidence>
<feature type="compositionally biased region" description="Low complexity" evidence="8">
    <location>
        <begin position="33"/>
        <end position="42"/>
    </location>
</feature>
<feature type="region of interest" description="Disordered" evidence="8">
    <location>
        <begin position="1"/>
        <end position="55"/>
    </location>
</feature>
<reference evidence="10" key="1">
    <citation type="journal article" date="2021" name="Nat. Commun.">
        <title>Genetic determinants of endophytism in the Arabidopsis root mycobiome.</title>
        <authorList>
            <person name="Mesny F."/>
            <person name="Miyauchi S."/>
            <person name="Thiergart T."/>
            <person name="Pickel B."/>
            <person name="Atanasova L."/>
            <person name="Karlsson M."/>
            <person name="Huettel B."/>
            <person name="Barry K.W."/>
            <person name="Haridas S."/>
            <person name="Chen C."/>
            <person name="Bauer D."/>
            <person name="Andreopoulos W."/>
            <person name="Pangilinan J."/>
            <person name="LaButti K."/>
            <person name="Riley R."/>
            <person name="Lipzen A."/>
            <person name="Clum A."/>
            <person name="Drula E."/>
            <person name="Henrissat B."/>
            <person name="Kohler A."/>
            <person name="Grigoriev I.V."/>
            <person name="Martin F.M."/>
            <person name="Hacquard S."/>
        </authorList>
    </citation>
    <scope>NUCLEOTIDE SEQUENCE</scope>
    <source>
        <strain evidence="10">MPI-CAGE-AT-0021</strain>
    </source>
</reference>
<dbReference type="Pfam" id="PF00096">
    <property type="entry name" value="zf-C2H2"/>
    <property type="match status" value="1"/>
</dbReference>
<dbReference type="Proteomes" id="UP000717696">
    <property type="component" value="Unassembled WGS sequence"/>
</dbReference>
<dbReference type="PANTHER" id="PTHR24394">
    <property type="entry name" value="ZINC FINGER PROTEIN"/>
    <property type="match status" value="1"/>
</dbReference>
<proteinExistence type="predicted"/>
<dbReference type="AlphaFoldDB" id="A0A9P9F2W8"/>
<feature type="compositionally biased region" description="Basic and acidic residues" evidence="8">
    <location>
        <begin position="46"/>
        <end position="55"/>
    </location>
</feature>
<feature type="domain" description="C2H2-type" evidence="9">
    <location>
        <begin position="100"/>
        <end position="127"/>
    </location>
</feature>
<gene>
    <name evidence="10" type="ORF">B0J13DRAFT_522471</name>
</gene>
<organism evidence="10 11">
    <name type="scientific">Dactylonectria estremocensis</name>
    <dbReference type="NCBI Taxonomy" id="1079267"/>
    <lineage>
        <taxon>Eukaryota</taxon>
        <taxon>Fungi</taxon>
        <taxon>Dikarya</taxon>
        <taxon>Ascomycota</taxon>
        <taxon>Pezizomycotina</taxon>
        <taxon>Sordariomycetes</taxon>
        <taxon>Hypocreomycetidae</taxon>
        <taxon>Hypocreales</taxon>
        <taxon>Nectriaceae</taxon>
        <taxon>Dactylonectria</taxon>
    </lineage>
</organism>
<feature type="domain" description="C2H2-type" evidence="9">
    <location>
        <begin position="128"/>
        <end position="156"/>
    </location>
</feature>
<name>A0A9P9F2W8_9HYPO</name>
<comment type="caution">
    <text evidence="10">The sequence shown here is derived from an EMBL/GenBank/DDBJ whole genome shotgun (WGS) entry which is preliminary data.</text>
</comment>
<dbReference type="GO" id="GO:0008270">
    <property type="term" value="F:zinc ion binding"/>
    <property type="evidence" value="ECO:0007669"/>
    <property type="project" value="UniProtKB-KW"/>
</dbReference>